<evidence type="ECO:0000256" key="2">
    <source>
        <dbReference type="ARBA" id="ARBA00022771"/>
    </source>
</evidence>
<dbReference type="AlphaFoldDB" id="A0A9P3LFA0"/>
<dbReference type="OrthoDB" id="432970at2759"/>
<evidence type="ECO:0000259" key="5">
    <source>
        <dbReference type="PROSITE" id="PS50865"/>
    </source>
</evidence>
<dbReference type="SUPFAM" id="SSF144232">
    <property type="entry name" value="HIT/MYND zinc finger-like"/>
    <property type="match status" value="1"/>
</dbReference>
<dbReference type="Proteomes" id="UP000703269">
    <property type="component" value="Unassembled WGS sequence"/>
</dbReference>
<name>A0A9P3LFA0_9APHY</name>
<evidence type="ECO:0000256" key="3">
    <source>
        <dbReference type="ARBA" id="ARBA00022833"/>
    </source>
</evidence>
<proteinExistence type="predicted"/>
<sequence length="568" mass="64648">MTGANSPFFAHSNTIWLCQRHSLSSRKSRYDCAHMLTRWHHIFPDESPYRWEELSKDAVQERLYRFPGAWPDLALEACEVRGRTRHDAELMWQRFVTLKEVVRTAPREVWHEAWAAGLVRCLAGSLGSNLVGGYTSAELIWPGTPDISPRDAREHIIYMVEAFLACVARVFHDDDREEVEQMLDIFQDTLIGVYIKLWDIRYPFLIGELSERKDAPENTNFVEKIARSRMDLMLNNLATLGRWIAEKLRDHRAIQLVESRVAHIFFLAWLYGLERLTRAHALSHLGLVNEENTARPATWKQLFASLLSQPGIITESVVTGAILRDLADECVVDKHLSNTLSILNVWQENWLLDGAVFSEPKLAGYCIGAARRQLCRGDHTDSERFPDIMEAVLMSIVLGATLSLKQCYGLLELFCRFAAARLERPLGRTPEMLNGYLGWILEQMRARIADARPRTVALRLHAHSAWVALTDELAHRGLAQRDADWRAFVRRCETVRRLIEPEPGASGVGAFAPLARCAWAACLCSVAAPAHRMRVCTGCGSVAYCGRECQERDWNEGGHRHRCQKLSR</sequence>
<accession>A0A9P3LFA0</accession>
<keyword evidence="7" id="KW-1185">Reference proteome</keyword>
<dbReference type="Pfam" id="PF01753">
    <property type="entry name" value="zf-MYND"/>
    <property type="match status" value="1"/>
</dbReference>
<keyword evidence="2 4" id="KW-0863">Zinc-finger</keyword>
<gene>
    <name evidence="6" type="ORF">PsYK624_095000</name>
</gene>
<protein>
    <submittedName>
        <fullName evidence="6">Zinc finger MYND domain-containing protein</fullName>
    </submittedName>
</protein>
<dbReference type="GO" id="GO:0008270">
    <property type="term" value="F:zinc ion binding"/>
    <property type="evidence" value="ECO:0007669"/>
    <property type="project" value="UniProtKB-KW"/>
</dbReference>
<evidence type="ECO:0000313" key="6">
    <source>
        <dbReference type="EMBL" id="GJE93341.1"/>
    </source>
</evidence>
<evidence type="ECO:0000256" key="4">
    <source>
        <dbReference type="PROSITE-ProRule" id="PRU00134"/>
    </source>
</evidence>
<dbReference type="InterPro" id="IPR002893">
    <property type="entry name" value="Znf_MYND"/>
</dbReference>
<feature type="domain" description="MYND-type" evidence="5">
    <location>
        <begin position="521"/>
        <end position="563"/>
    </location>
</feature>
<keyword evidence="3" id="KW-0862">Zinc</keyword>
<evidence type="ECO:0000313" key="7">
    <source>
        <dbReference type="Proteomes" id="UP000703269"/>
    </source>
</evidence>
<dbReference type="EMBL" id="BPQB01000031">
    <property type="protein sequence ID" value="GJE93341.1"/>
    <property type="molecule type" value="Genomic_DNA"/>
</dbReference>
<evidence type="ECO:0000256" key="1">
    <source>
        <dbReference type="ARBA" id="ARBA00022723"/>
    </source>
</evidence>
<organism evidence="6 7">
    <name type="scientific">Phanerochaete sordida</name>
    <dbReference type="NCBI Taxonomy" id="48140"/>
    <lineage>
        <taxon>Eukaryota</taxon>
        <taxon>Fungi</taxon>
        <taxon>Dikarya</taxon>
        <taxon>Basidiomycota</taxon>
        <taxon>Agaricomycotina</taxon>
        <taxon>Agaricomycetes</taxon>
        <taxon>Polyporales</taxon>
        <taxon>Phanerochaetaceae</taxon>
        <taxon>Phanerochaete</taxon>
    </lineage>
</organism>
<keyword evidence="1" id="KW-0479">Metal-binding</keyword>
<reference evidence="6 7" key="1">
    <citation type="submission" date="2021-08" db="EMBL/GenBank/DDBJ databases">
        <title>Draft Genome Sequence of Phanerochaete sordida strain YK-624.</title>
        <authorList>
            <person name="Mori T."/>
            <person name="Dohra H."/>
            <person name="Suzuki T."/>
            <person name="Kawagishi H."/>
            <person name="Hirai H."/>
        </authorList>
    </citation>
    <scope>NUCLEOTIDE SEQUENCE [LARGE SCALE GENOMIC DNA]</scope>
    <source>
        <strain evidence="6 7">YK-624</strain>
    </source>
</reference>
<dbReference type="PROSITE" id="PS50865">
    <property type="entry name" value="ZF_MYND_2"/>
    <property type="match status" value="1"/>
</dbReference>
<dbReference type="Gene3D" id="6.10.140.2220">
    <property type="match status" value="1"/>
</dbReference>
<comment type="caution">
    <text evidence="6">The sequence shown here is derived from an EMBL/GenBank/DDBJ whole genome shotgun (WGS) entry which is preliminary data.</text>
</comment>